<dbReference type="AlphaFoldDB" id="A0A6A5G0U5"/>
<proteinExistence type="predicted"/>
<evidence type="ECO:0000313" key="4">
    <source>
        <dbReference type="Proteomes" id="UP000483820"/>
    </source>
</evidence>
<gene>
    <name evidence="3" type="ORF">GCK72_024749</name>
</gene>
<dbReference type="KEGG" id="crq:GCK72_024749"/>
<feature type="coiled-coil region" evidence="1">
    <location>
        <begin position="37"/>
        <end position="64"/>
    </location>
</feature>
<dbReference type="EMBL" id="WUAV01000006">
    <property type="protein sequence ID" value="KAF1748282.1"/>
    <property type="molecule type" value="Genomic_DNA"/>
</dbReference>
<comment type="caution">
    <text evidence="3">The sequence shown here is derived from an EMBL/GenBank/DDBJ whole genome shotgun (WGS) entry which is preliminary data.</text>
</comment>
<dbReference type="RefSeq" id="XP_003117666.2">
    <property type="nucleotide sequence ID" value="XM_003117618.2"/>
</dbReference>
<organism evidence="3 4">
    <name type="scientific">Caenorhabditis remanei</name>
    <name type="common">Caenorhabditis vulgaris</name>
    <dbReference type="NCBI Taxonomy" id="31234"/>
    <lineage>
        <taxon>Eukaryota</taxon>
        <taxon>Metazoa</taxon>
        <taxon>Ecdysozoa</taxon>
        <taxon>Nematoda</taxon>
        <taxon>Chromadorea</taxon>
        <taxon>Rhabditida</taxon>
        <taxon>Rhabditina</taxon>
        <taxon>Rhabditomorpha</taxon>
        <taxon>Rhabditoidea</taxon>
        <taxon>Rhabditidae</taxon>
        <taxon>Peloderinae</taxon>
        <taxon>Caenorhabditis</taxon>
    </lineage>
</organism>
<feature type="region of interest" description="Disordered" evidence="2">
    <location>
        <begin position="1"/>
        <end position="21"/>
    </location>
</feature>
<evidence type="ECO:0000256" key="2">
    <source>
        <dbReference type="SAM" id="MobiDB-lite"/>
    </source>
</evidence>
<dbReference type="GeneID" id="9821996"/>
<sequence length="117" mass="13344">MPFPVSMMPSTLPSSDSAPTLVENITDPAERQKAIERNRILARAQELEDLAQKCKKEYNEAFAQYKVLKDLGTLTPEEHALNHKLTKEKEAKAFVALKMSRQVCWDAELEISRLDEK</sequence>
<evidence type="ECO:0000313" key="3">
    <source>
        <dbReference type="EMBL" id="KAF1748282.1"/>
    </source>
</evidence>
<feature type="compositionally biased region" description="Polar residues" evidence="2">
    <location>
        <begin position="8"/>
        <end position="18"/>
    </location>
</feature>
<reference evidence="3 4" key="1">
    <citation type="submission" date="2019-12" db="EMBL/GenBank/DDBJ databases">
        <title>Chromosome-level assembly of the Caenorhabditis remanei genome.</title>
        <authorList>
            <person name="Teterina A.A."/>
            <person name="Willis J.H."/>
            <person name="Phillips P.C."/>
        </authorList>
    </citation>
    <scope>NUCLEOTIDE SEQUENCE [LARGE SCALE GENOMIC DNA]</scope>
    <source>
        <strain evidence="3 4">PX506</strain>
        <tissue evidence="3">Whole organism</tissue>
    </source>
</reference>
<dbReference type="CTD" id="9821996"/>
<dbReference type="Proteomes" id="UP000483820">
    <property type="component" value="Chromosome X"/>
</dbReference>
<evidence type="ECO:0000256" key="1">
    <source>
        <dbReference type="SAM" id="Coils"/>
    </source>
</evidence>
<keyword evidence="1" id="KW-0175">Coiled coil</keyword>
<accession>A0A6A5G0U5</accession>
<protein>
    <submittedName>
        <fullName evidence="3">Uncharacterized protein</fullName>
    </submittedName>
</protein>
<name>A0A6A5G0U5_CAERE</name>